<dbReference type="EMBL" id="NBCO01000029">
    <property type="protein sequence ID" value="ORC86263.1"/>
    <property type="molecule type" value="Genomic_DNA"/>
</dbReference>
<keyword evidence="2" id="KW-1185">Reference proteome</keyword>
<dbReference type="OrthoDB" id="252582at2759"/>
<dbReference type="VEuPathDB" id="TriTrypDB:TM35_000291450"/>
<sequence>TGERDELAENLRATEDAKAEVEKNRDLIYDELMCEREEAIRAREADLELARSRLCDAESKCGFLDGRVSRLERDKARLKSAYTDVLRENKENAVRLRVRHDLFGSGDGCTNCSPSKFSLTEKLLSARVVCGKENGSS</sequence>
<proteinExistence type="predicted"/>
<gene>
    <name evidence="1" type="ORF">TM35_000291450</name>
</gene>
<reference evidence="1 2" key="1">
    <citation type="submission" date="2017-03" db="EMBL/GenBank/DDBJ databases">
        <title>An alternative strategy for trypanosome survival in the mammalian bloodstream revealed through genome and transcriptome analysis of the ubiquitous bovine parasite Trypanosoma (Megatrypanum) theileri.</title>
        <authorList>
            <person name="Kelly S."/>
            <person name="Ivens A."/>
            <person name="Mott A."/>
            <person name="O'Neill E."/>
            <person name="Emms D."/>
            <person name="Macleod O."/>
            <person name="Voorheis P."/>
            <person name="Matthews J."/>
            <person name="Matthews K."/>
            <person name="Carrington M."/>
        </authorList>
    </citation>
    <scope>NUCLEOTIDE SEQUENCE [LARGE SCALE GENOMIC DNA]</scope>
    <source>
        <strain evidence="1">Edinburgh</strain>
    </source>
</reference>
<accession>A0A1X0NP46</accession>
<evidence type="ECO:0000313" key="1">
    <source>
        <dbReference type="EMBL" id="ORC86263.1"/>
    </source>
</evidence>
<dbReference type="AlphaFoldDB" id="A0A1X0NP46"/>
<dbReference type="GeneID" id="39988082"/>
<organism evidence="1 2">
    <name type="scientific">Trypanosoma theileri</name>
    <dbReference type="NCBI Taxonomy" id="67003"/>
    <lineage>
        <taxon>Eukaryota</taxon>
        <taxon>Discoba</taxon>
        <taxon>Euglenozoa</taxon>
        <taxon>Kinetoplastea</taxon>
        <taxon>Metakinetoplastina</taxon>
        <taxon>Trypanosomatida</taxon>
        <taxon>Trypanosomatidae</taxon>
        <taxon>Trypanosoma</taxon>
    </lineage>
</organism>
<feature type="non-terminal residue" evidence="1">
    <location>
        <position position="1"/>
    </location>
</feature>
<evidence type="ECO:0000313" key="2">
    <source>
        <dbReference type="Proteomes" id="UP000192257"/>
    </source>
</evidence>
<comment type="caution">
    <text evidence="1">The sequence shown here is derived from an EMBL/GenBank/DDBJ whole genome shotgun (WGS) entry which is preliminary data.</text>
</comment>
<name>A0A1X0NP46_9TRYP</name>
<dbReference type="RefSeq" id="XP_028880329.1">
    <property type="nucleotide sequence ID" value="XM_029028302.1"/>
</dbReference>
<protein>
    <submittedName>
        <fullName evidence="1">Myosin heavy chain</fullName>
    </submittedName>
</protein>
<dbReference type="Proteomes" id="UP000192257">
    <property type="component" value="Unassembled WGS sequence"/>
</dbReference>